<name>A0A221W3Y3_9PSEU</name>
<dbReference type="EMBL" id="CP022521">
    <property type="protein sequence ID" value="ASO20357.1"/>
    <property type="molecule type" value="Genomic_DNA"/>
</dbReference>
<keyword evidence="2" id="KW-1185">Reference proteome</keyword>
<reference evidence="1 2" key="1">
    <citation type="submission" date="2017-07" db="EMBL/GenBank/DDBJ databases">
        <title>Complete genome sequence of Actinoalloteichus hoggarensis DSM 45943, type strain of Actinoalloteichus hoggarensis.</title>
        <authorList>
            <person name="Ruckert C."/>
            <person name="Nouioui I."/>
            <person name="Willmese J."/>
            <person name="van Wezel G."/>
            <person name="Klenk H.-P."/>
            <person name="Kalinowski J."/>
            <person name="Zotchev S.B."/>
        </authorList>
    </citation>
    <scope>NUCLEOTIDE SEQUENCE [LARGE SCALE GENOMIC DNA]</scope>
    <source>
        <strain evidence="1 2">DSM 45943</strain>
    </source>
</reference>
<dbReference type="AlphaFoldDB" id="A0A221W3Y3"/>
<evidence type="ECO:0000313" key="2">
    <source>
        <dbReference type="Proteomes" id="UP000204221"/>
    </source>
</evidence>
<protein>
    <submittedName>
        <fullName evidence="1">Uncharacterized protein</fullName>
    </submittedName>
</protein>
<dbReference type="RefSeq" id="WP_093941695.1">
    <property type="nucleotide sequence ID" value="NZ_CP022521.1"/>
</dbReference>
<sequence length="146" mass="16409">MSRPNPIQWLWYALGGRLPERLRPWVLHDVTCKTWVWRHAARGTVLLGPVTILCLLIPAPLEIRLCMGGLASIVGYYFYFSYVEESCELRASKHGYAYGIARSTREAAHAEANAAARARYLAIYRPTAPAAAPTRHETAPDRLTQD</sequence>
<evidence type="ECO:0000313" key="1">
    <source>
        <dbReference type="EMBL" id="ASO20357.1"/>
    </source>
</evidence>
<gene>
    <name evidence="1" type="ORF">AHOG_13570</name>
</gene>
<dbReference type="Pfam" id="PF17240">
    <property type="entry name" value="DUF5313"/>
    <property type="match status" value="1"/>
</dbReference>
<dbReference type="InterPro" id="IPR035197">
    <property type="entry name" value="DUF5313"/>
</dbReference>
<dbReference type="Proteomes" id="UP000204221">
    <property type="component" value="Chromosome"/>
</dbReference>
<dbReference type="OrthoDB" id="5195204at2"/>
<proteinExistence type="predicted"/>
<accession>A0A221W3Y3</accession>
<organism evidence="1 2">
    <name type="scientific">Actinoalloteichus hoggarensis</name>
    <dbReference type="NCBI Taxonomy" id="1470176"/>
    <lineage>
        <taxon>Bacteria</taxon>
        <taxon>Bacillati</taxon>
        <taxon>Actinomycetota</taxon>
        <taxon>Actinomycetes</taxon>
        <taxon>Pseudonocardiales</taxon>
        <taxon>Pseudonocardiaceae</taxon>
        <taxon>Actinoalloteichus</taxon>
    </lineage>
</organism>
<dbReference type="KEGG" id="ahg:AHOG_13570"/>